<dbReference type="PANTHER" id="PTHR30043:SF1">
    <property type="entry name" value="ABC TRANSPORT SYSTEM PERMEASE PROTEIN P69"/>
    <property type="match status" value="1"/>
</dbReference>
<dbReference type="STRING" id="555512.SAMN04487993_1011153"/>
<keyword evidence="6 8" id="KW-0472">Membrane</keyword>
<protein>
    <submittedName>
        <fullName evidence="9">Phosphonate transport system permease protein</fullName>
    </submittedName>
</protein>
<evidence type="ECO:0000313" key="10">
    <source>
        <dbReference type="Proteomes" id="UP000199093"/>
    </source>
</evidence>
<keyword evidence="2" id="KW-0813">Transport</keyword>
<dbReference type="RefSeq" id="WP_242656734.1">
    <property type="nucleotide sequence ID" value="NZ_FNEJ01000011.1"/>
</dbReference>
<dbReference type="SUPFAM" id="SSF161098">
    <property type="entry name" value="MetI-like"/>
    <property type="match status" value="2"/>
</dbReference>
<feature type="transmembrane region" description="Helical" evidence="8">
    <location>
        <begin position="402"/>
        <end position="423"/>
    </location>
</feature>
<feature type="transmembrane region" description="Helical" evidence="8">
    <location>
        <begin position="429"/>
        <end position="445"/>
    </location>
</feature>
<feature type="transmembrane region" description="Helical" evidence="8">
    <location>
        <begin position="209"/>
        <end position="230"/>
    </location>
</feature>
<evidence type="ECO:0000256" key="6">
    <source>
        <dbReference type="ARBA" id="ARBA00023136"/>
    </source>
</evidence>
<keyword evidence="4 8" id="KW-0812">Transmembrane</keyword>
<feature type="transmembrane region" description="Helical" evidence="8">
    <location>
        <begin position="237"/>
        <end position="255"/>
    </location>
</feature>
<dbReference type="PANTHER" id="PTHR30043">
    <property type="entry name" value="PHOSPHONATES TRANSPORT SYSTEM PERMEASE PROTEIN"/>
    <property type="match status" value="1"/>
</dbReference>
<feature type="transmembrane region" description="Helical" evidence="8">
    <location>
        <begin position="297"/>
        <end position="322"/>
    </location>
</feature>
<comment type="subcellular location">
    <subcellularLocation>
        <location evidence="1">Cell membrane</location>
        <topology evidence="1">Multi-pass membrane protein</topology>
    </subcellularLocation>
</comment>
<feature type="transmembrane region" description="Helical" evidence="8">
    <location>
        <begin position="361"/>
        <end position="381"/>
    </location>
</feature>
<evidence type="ECO:0000256" key="4">
    <source>
        <dbReference type="ARBA" id="ARBA00022692"/>
    </source>
</evidence>
<proteinExistence type="predicted"/>
<feature type="transmembrane region" description="Helical" evidence="8">
    <location>
        <begin position="457"/>
        <end position="475"/>
    </location>
</feature>
<feature type="compositionally biased region" description="Low complexity" evidence="7">
    <location>
        <begin position="487"/>
        <end position="496"/>
    </location>
</feature>
<dbReference type="Gene3D" id="1.10.3720.10">
    <property type="entry name" value="MetI-like"/>
    <property type="match status" value="2"/>
</dbReference>
<name>A0A1G8P3L5_9RHOB</name>
<keyword evidence="10" id="KW-1185">Reference proteome</keyword>
<dbReference type="GO" id="GO:0005886">
    <property type="term" value="C:plasma membrane"/>
    <property type="evidence" value="ECO:0007669"/>
    <property type="project" value="UniProtKB-SubCell"/>
</dbReference>
<feature type="transmembrane region" description="Helical" evidence="8">
    <location>
        <begin position="100"/>
        <end position="123"/>
    </location>
</feature>
<evidence type="ECO:0000256" key="1">
    <source>
        <dbReference type="ARBA" id="ARBA00004651"/>
    </source>
</evidence>
<reference evidence="9 10" key="1">
    <citation type="submission" date="2016-10" db="EMBL/GenBank/DDBJ databases">
        <authorList>
            <person name="de Groot N.N."/>
        </authorList>
    </citation>
    <scope>NUCLEOTIDE SEQUENCE [LARGE SCALE GENOMIC DNA]</scope>
    <source>
        <strain evidence="9 10">DSM 26424</strain>
    </source>
</reference>
<feature type="transmembrane region" description="Helical" evidence="8">
    <location>
        <begin position="60"/>
        <end position="79"/>
    </location>
</feature>
<evidence type="ECO:0000256" key="2">
    <source>
        <dbReference type="ARBA" id="ARBA00022448"/>
    </source>
</evidence>
<feature type="region of interest" description="Disordered" evidence="7">
    <location>
        <begin position="484"/>
        <end position="506"/>
    </location>
</feature>
<dbReference type="InterPro" id="IPR035906">
    <property type="entry name" value="MetI-like_sf"/>
</dbReference>
<keyword evidence="3" id="KW-1003">Cell membrane</keyword>
<dbReference type="EMBL" id="FNEJ01000011">
    <property type="protein sequence ID" value="SDI87083.1"/>
    <property type="molecule type" value="Genomic_DNA"/>
</dbReference>
<evidence type="ECO:0000313" key="9">
    <source>
        <dbReference type="EMBL" id="SDI87083.1"/>
    </source>
</evidence>
<gene>
    <name evidence="9" type="ORF">SAMN04487993_1011153</name>
</gene>
<dbReference type="AlphaFoldDB" id="A0A1G8P3L5"/>
<evidence type="ECO:0000256" key="5">
    <source>
        <dbReference type="ARBA" id="ARBA00022989"/>
    </source>
</evidence>
<dbReference type="Proteomes" id="UP000199093">
    <property type="component" value="Unassembled WGS sequence"/>
</dbReference>
<evidence type="ECO:0000256" key="8">
    <source>
        <dbReference type="SAM" id="Phobius"/>
    </source>
</evidence>
<keyword evidence="5 8" id="KW-1133">Transmembrane helix</keyword>
<evidence type="ECO:0000256" key="7">
    <source>
        <dbReference type="SAM" id="MobiDB-lite"/>
    </source>
</evidence>
<organism evidence="9 10">
    <name type="scientific">Salipiger marinus</name>
    <dbReference type="NCBI Taxonomy" id="555512"/>
    <lineage>
        <taxon>Bacteria</taxon>
        <taxon>Pseudomonadati</taxon>
        <taxon>Pseudomonadota</taxon>
        <taxon>Alphaproteobacteria</taxon>
        <taxon>Rhodobacterales</taxon>
        <taxon>Roseobacteraceae</taxon>
        <taxon>Salipiger</taxon>
    </lineage>
</organism>
<evidence type="ECO:0000256" key="3">
    <source>
        <dbReference type="ARBA" id="ARBA00022475"/>
    </source>
</evidence>
<accession>A0A1G8P3L5</accession>
<sequence length="506" mass="54173">MPIRLRIVALFALAGLLALPLADLTLAGHDPWAALARMGAGFLRPDFGAVDQIGRALASTVFFAIAGVALGGAAGFVMAPFLHLRGVRGLAIALRSVHELFWALLLLQVLGLGPLTGVLAIALPYAGIFAKVFAEQIEEVDPRPAQILPPRTGALSRFVFAQLPLAAGAMQSYTLYRLECGLRSSAVLGFVGLPTLGFQLDSFFRMGDYGAASAILICYVALIASLRLWMRRRLVPVWIAAAVVWLALIPTPPMGQGALWRFLSHDVIPAPLRDGWDAGAFADWLGPLLMQQVLPGLWATLLVAQIALVLTGLVALASFGLIVRRVTGRVGQALGHLGLVILRSLPDYMLAYLFLQIFGPSMLPAILALGLHNGAIIGHLLGREGEALVPRLRADAPRGTMLWLWELLPRLFGAFVALCLYRWEIILRETAVMGLLGVATLGFYIDGAMSELRLDRAVLLLLGAGALTVAVDAASRHLRARTDGRARATGRGTAQALAQDVGLRRT</sequence>